<dbReference type="EMBL" id="JAGGMS010000001">
    <property type="protein sequence ID" value="MBP2186727.1"/>
    <property type="molecule type" value="Genomic_DNA"/>
</dbReference>
<keyword evidence="3" id="KW-1185">Reference proteome</keyword>
<reference evidence="2 3" key="1">
    <citation type="submission" date="2021-03" db="EMBL/GenBank/DDBJ databases">
        <title>Sequencing the genomes of 1000 actinobacteria strains.</title>
        <authorList>
            <person name="Klenk H.-P."/>
        </authorList>
    </citation>
    <scope>NUCLEOTIDE SEQUENCE [LARGE SCALE GENOMIC DNA]</scope>
    <source>
        <strain evidence="2 3">DSM 45510</strain>
    </source>
</reference>
<name>A0ABS4Q4X0_9PSEU</name>
<feature type="region of interest" description="Disordered" evidence="1">
    <location>
        <begin position="35"/>
        <end position="54"/>
    </location>
</feature>
<organism evidence="2 3">
    <name type="scientific">Amycolatopsis magusensis</name>
    <dbReference type="NCBI Taxonomy" id="882444"/>
    <lineage>
        <taxon>Bacteria</taxon>
        <taxon>Bacillati</taxon>
        <taxon>Actinomycetota</taxon>
        <taxon>Actinomycetes</taxon>
        <taxon>Pseudonocardiales</taxon>
        <taxon>Pseudonocardiaceae</taxon>
        <taxon>Amycolatopsis</taxon>
    </lineage>
</organism>
<sequence>MREGGPPIPDELRTETERALFGSITAREALVAYTQERLDAHGPETPKGPAGTTA</sequence>
<protein>
    <submittedName>
        <fullName evidence="2">Uncharacterized protein</fullName>
    </submittedName>
</protein>
<dbReference type="Proteomes" id="UP000741013">
    <property type="component" value="Unassembled WGS sequence"/>
</dbReference>
<proteinExistence type="predicted"/>
<evidence type="ECO:0000313" key="2">
    <source>
        <dbReference type="EMBL" id="MBP2186727.1"/>
    </source>
</evidence>
<evidence type="ECO:0000256" key="1">
    <source>
        <dbReference type="SAM" id="MobiDB-lite"/>
    </source>
</evidence>
<accession>A0ABS4Q4X0</accession>
<evidence type="ECO:0000313" key="3">
    <source>
        <dbReference type="Proteomes" id="UP000741013"/>
    </source>
</evidence>
<gene>
    <name evidence="2" type="ORF">JOM49_008253</name>
</gene>
<dbReference type="RefSeq" id="WP_209669993.1">
    <property type="nucleotide sequence ID" value="NZ_JAGGMS010000001.1"/>
</dbReference>
<comment type="caution">
    <text evidence="2">The sequence shown here is derived from an EMBL/GenBank/DDBJ whole genome shotgun (WGS) entry which is preliminary data.</text>
</comment>